<dbReference type="GO" id="GO:0051213">
    <property type="term" value="F:dioxygenase activity"/>
    <property type="evidence" value="ECO:0007669"/>
    <property type="project" value="UniProtKB-KW"/>
</dbReference>
<evidence type="ECO:0000259" key="6">
    <source>
        <dbReference type="PROSITE" id="PS51471"/>
    </source>
</evidence>
<sequence>MKKYIFENNTSITTILCKEIIDLFDREKYKNIGTTLGGINKKIKDTTDFNIPKDETSQWFKIEKFLYKELNKNLEEYIKTINSQNYQPDKNDDVDGTIFKNQTLMVYSFMIQKYERKKGKYTYHNDFAIDKSNRKFRVITFIWYLNTIEEGGETEFWDDHIIKPIAGKLVLFPASWTFQHRGRMPISDDKYIITGWFYI</sequence>
<dbReference type="Gene3D" id="2.60.120.620">
    <property type="entry name" value="q2cbj1_9rhob like domain"/>
    <property type="match status" value="1"/>
</dbReference>
<dbReference type="GO" id="GO:0005506">
    <property type="term" value="F:iron ion binding"/>
    <property type="evidence" value="ECO:0007669"/>
    <property type="project" value="InterPro"/>
</dbReference>
<reference evidence="7" key="1">
    <citation type="journal article" date="2020" name="Nature">
        <title>Giant virus diversity and host interactions through global metagenomics.</title>
        <authorList>
            <person name="Schulz F."/>
            <person name="Roux S."/>
            <person name="Paez-Espino D."/>
            <person name="Jungbluth S."/>
            <person name="Walsh D.A."/>
            <person name="Denef V.J."/>
            <person name="McMahon K.D."/>
            <person name="Konstantinidis K.T."/>
            <person name="Eloe-Fadrosh E.A."/>
            <person name="Kyrpides N.C."/>
            <person name="Woyke T."/>
        </authorList>
    </citation>
    <scope>NUCLEOTIDE SEQUENCE</scope>
    <source>
        <strain evidence="7">GVMAG-M-3300023184-120</strain>
    </source>
</reference>
<name>A0A6C0HIK7_9ZZZZ</name>
<proteinExistence type="predicted"/>
<feature type="domain" description="Fe2OG dioxygenase" evidence="6">
    <location>
        <begin position="105"/>
        <end position="199"/>
    </location>
</feature>
<dbReference type="InterPro" id="IPR005123">
    <property type="entry name" value="Oxoglu/Fe-dep_dioxygenase_dom"/>
</dbReference>
<evidence type="ECO:0000256" key="1">
    <source>
        <dbReference type="ARBA" id="ARBA00001961"/>
    </source>
</evidence>
<dbReference type="InterPro" id="IPR044862">
    <property type="entry name" value="Pro_4_hyd_alph_FE2OG_OXY"/>
</dbReference>
<dbReference type="InterPro" id="IPR006620">
    <property type="entry name" value="Pro_4_hyd_alph"/>
</dbReference>
<dbReference type="GO" id="GO:0031418">
    <property type="term" value="F:L-ascorbic acid binding"/>
    <property type="evidence" value="ECO:0007669"/>
    <property type="project" value="InterPro"/>
</dbReference>
<keyword evidence="3" id="KW-0223">Dioxygenase</keyword>
<keyword evidence="4" id="KW-0560">Oxidoreductase</keyword>
<comment type="cofactor">
    <cofactor evidence="1">
        <name>L-ascorbate</name>
        <dbReference type="ChEBI" id="CHEBI:38290"/>
    </cofactor>
</comment>
<evidence type="ECO:0000256" key="4">
    <source>
        <dbReference type="ARBA" id="ARBA00023002"/>
    </source>
</evidence>
<keyword evidence="2" id="KW-0479">Metal-binding</keyword>
<dbReference type="PANTHER" id="PTHR10869:SF246">
    <property type="entry name" value="TRANSMEMBRANE PROLYL 4-HYDROXYLASE"/>
    <property type="match status" value="1"/>
</dbReference>
<evidence type="ECO:0000313" key="7">
    <source>
        <dbReference type="EMBL" id="QHT80481.1"/>
    </source>
</evidence>
<organism evidence="7">
    <name type="scientific">viral metagenome</name>
    <dbReference type="NCBI Taxonomy" id="1070528"/>
    <lineage>
        <taxon>unclassified sequences</taxon>
        <taxon>metagenomes</taxon>
        <taxon>organismal metagenomes</taxon>
    </lineage>
</organism>
<dbReference type="PANTHER" id="PTHR10869">
    <property type="entry name" value="PROLYL 4-HYDROXYLASE ALPHA SUBUNIT"/>
    <property type="match status" value="1"/>
</dbReference>
<accession>A0A6C0HIK7</accession>
<protein>
    <recommendedName>
        <fullName evidence="6">Fe2OG dioxygenase domain-containing protein</fullName>
    </recommendedName>
</protein>
<dbReference type="GO" id="GO:0016705">
    <property type="term" value="F:oxidoreductase activity, acting on paired donors, with incorporation or reduction of molecular oxygen"/>
    <property type="evidence" value="ECO:0007669"/>
    <property type="project" value="InterPro"/>
</dbReference>
<dbReference type="InterPro" id="IPR045054">
    <property type="entry name" value="P4HA-like"/>
</dbReference>
<evidence type="ECO:0000256" key="2">
    <source>
        <dbReference type="ARBA" id="ARBA00022723"/>
    </source>
</evidence>
<dbReference type="AlphaFoldDB" id="A0A6C0HIK7"/>
<evidence type="ECO:0000256" key="3">
    <source>
        <dbReference type="ARBA" id="ARBA00022964"/>
    </source>
</evidence>
<dbReference type="EMBL" id="MN739969">
    <property type="protein sequence ID" value="QHT80481.1"/>
    <property type="molecule type" value="Genomic_DNA"/>
</dbReference>
<dbReference type="PROSITE" id="PS51471">
    <property type="entry name" value="FE2OG_OXY"/>
    <property type="match status" value="1"/>
</dbReference>
<dbReference type="SMART" id="SM00702">
    <property type="entry name" value="P4Hc"/>
    <property type="match status" value="1"/>
</dbReference>
<keyword evidence="5" id="KW-0408">Iron</keyword>
<evidence type="ECO:0000256" key="5">
    <source>
        <dbReference type="ARBA" id="ARBA00023004"/>
    </source>
</evidence>
<dbReference type="Pfam" id="PF13640">
    <property type="entry name" value="2OG-FeII_Oxy_3"/>
    <property type="match status" value="1"/>
</dbReference>